<keyword evidence="3" id="KW-1185">Reference proteome</keyword>
<evidence type="ECO:0008006" key="4">
    <source>
        <dbReference type="Google" id="ProtNLM"/>
    </source>
</evidence>
<evidence type="ECO:0000313" key="2">
    <source>
        <dbReference type="EMBL" id="WAC03601.1"/>
    </source>
</evidence>
<reference evidence="2" key="1">
    <citation type="submission" date="2022-11" db="EMBL/GenBank/DDBJ databases">
        <title>Lacinutrix neustonica HL-RS19T sp. nov., isolated from the surface microlayer sample of brackish Lake Shihwa.</title>
        <authorList>
            <person name="Choi J.Y."/>
            <person name="Hwang C.Y."/>
        </authorList>
    </citation>
    <scope>NUCLEOTIDE SEQUENCE</scope>
    <source>
        <strain evidence="2">HL-RS19</strain>
    </source>
</reference>
<dbReference type="RefSeq" id="WP_267678236.1">
    <property type="nucleotide sequence ID" value="NZ_CP113088.1"/>
</dbReference>
<name>A0A9E8MYZ4_9FLAO</name>
<sequence>MIKNITCTALFFITFSMLFAQNDLNEYKYIIVPTKFEFQNNESQYNLNAQLKFLFEKNNFNTLMSSEALPEDLINNGCLSLKANLIDESNLFKTRIKIQLKNCRDEVVYTSNQGMSREKAYKKAYQEAIRSAFESIKTLNYKYVPITDTITSDMPRWEH</sequence>
<feature type="signal peptide" evidence="1">
    <location>
        <begin position="1"/>
        <end position="20"/>
    </location>
</feature>
<dbReference type="AlphaFoldDB" id="A0A9E8MYZ4"/>
<evidence type="ECO:0000256" key="1">
    <source>
        <dbReference type="SAM" id="SignalP"/>
    </source>
</evidence>
<evidence type="ECO:0000313" key="3">
    <source>
        <dbReference type="Proteomes" id="UP001164705"/>
    </source>
</evidence>
<feature type="chain" id="PRO_5039108995" description="DUF4468 domain-containing protein" evidence="1">
    <location>
        <begin position="21"/>
        <end position="159"/>
    </location>
</feature>
<gene>
    <name evidence="2" type="ORF">N7U66_09090</name>
</gene>
<dbReference type="KEGG" id="lnu:N7U66_09090"/>
<keyword evidence="1" id="KW-0732">Signal</keyword>
<organism evidence="2 3">
    <name type="scientific">Lacinutrix neustonica</name>
    <dbReference type="NCBI Taxonomy" id="2980107"/>
    <lineage>
        <taxon>Bacteria</taxon>
        <taxon>Pseudomonadati</taxon>
        <taxon>Bacteroidota</taxon>
        <taxon>Flavobacteriia</taxon>
        <taxon>Flavobacteriales</taxon>
        <taxon>Flavobacteriaceae</taxon>
        <taxon>Lacinutrix</taxon>
    </lineage>
</organism>
<dbReference type="EMBL" id="CP113088">
    <property type="protein sequence ID" value="WAC03601.1"/>
    <property type="molecule type" value="Genomic_DNA"/>
</dbReference>
<dbReference type="Proteomes" id="UP001164705">
    <property type="component" value="Chromosome"/>
</dbReference>
<accession>A0A9E8MYZ4</accession>
<protein>
    <recommendedName>
        <fullName evidence="4">DUF4468 domain-containing protein</fullName>
    </recommendedName>
</protein>
<proteinExistence type="predicted"/>